<evidence type="ECO:0000256" key="1">
    <source>
        <dbReference type="SAM" id="MobiDB-lite"/>
    </source>
</evidence>
<gene>
    <name evidence="2" type="ORF">C1SCF055_LOCUS18381</name>
</gene>
<feature type="region of interest" description="Disordered" evidence="1">
    <location>
        <begin position="285"/>
        <end position="335"/>
    </location>
</feature>
<protein>
    <submittedName>
        <fullName evidence="2">Uncharacterized protein</fullName>
    </submittedName>
</protein>
<proteinExistence type="predicted"/>
<dbReference type="EMBL" id="CAMXCT010001594">
    <property type="protein sequence ID" value="CAI3991476.1"/>
    <property type="molecule type" value="Genomic_DNA"/>
</dbReference>
<keyword evidence="4" id="KW-1185">Reference proteome</keyword>
<dbReference type="Proteomes" id="UP001152797">
    <property type="component" value="Unassembled WGS sequence"/>
</dbReference>
<sequence>MAATLNLSHKKGTDIYNDDASIADIFGEELKGRMLLEAVWNTYQVGEKVRVRFFADSNDLEDSHQPFSRRVPNIQRSPYNSRQQDGVRAEYVKSVKLRGIVENVRGEAWLQQRPSEVITATSDGKVVETELHKFKKDGNISWNSSNYESKCSEFLRNHVDFGEVFGEWKLFETCRATYNFWHKKWDLFQGDDGLIAVMGACCDYLHPRLNRSTALQCIQHVSNSISCTLYDGVAADDMKLLLMVPLLDETGDKYWVFDTLSKKPLVTRLFTQMSGSVVTKAGADGVVEPKKGKGSSRGGRGAGKENAEPKRKAKAKPAAKRRTAPQPAREAPVLSLSNVPAEEHVGDTVVHCNIGVRPKLWVDDLLACVAHVVSSVKAMGLQHEVDFTVIKSDLIRIGLCFAFHGEIVLHDGSKTTQHRRWSRLRPALKQYALHKIMQARWTPQRAS</sequence>
<dbReference type="AlphaFoldDB" id="A0A9P1FX78"/>
<reference evidence="2" key="1">
    <citation type="submission" date="2022-10" db="EMBL/GenBank/DDBJ databases">
        <authorList>
            <person name="Chen Y."/>
            <person name="Dougan E. K."/>
            <person name="Chan C."/>
            <person name="Rhodes N."/>
            <person name="Thang M."/>
        </authorList>
    </citation>
    <scope>NUCLEOTIDE SEQUENCE</scope>
</reference>
<organism evidence="2">
    <name type="scientific">Cladocopium goreaui</name>
    <dbReference type="NCBI Taxonomy" id="2562237"/>
    <lineage>
        <taxon>Eukaryota</taxon>
        <taxon>Sar</taxon>
        <taxon>Alveolata</taxon>
        <taxon>Dinophyceae</taxon>
        <taxon>Suessiales</taxon>
        <taxon>Symbiodiniaceae</taxon>
        <taxon>Cladocopium</taxon>
    </lineage>
</organism>
<comment type="caution">
    <text evidence="2">The sequence shown here is derived from an EMBL/GenBank/DDBJ whole genome shotgun (WGS) entry which is preliminary data.</text>
</comment>
<evidence type="ECO:0000313" key="3">
    <source>
        <dbReference type="EMBL" id="CAL1144851.1"/>
    </source>
</evidence>
<dbReference type="EMBL" id="CAMXCT030001594">
    <property type="protein sequence ID" value="CAL4778788.1"/>
    <property type="molecule type" value="Genomic_DNA"/>
</dbReference>
<feature type="compositionally biased region" description="Basic residues" evidence="1">
    <location>
        <begin position="311"/>
        <end position="323"/>
    </location>
</feature>
<accession>A0A9P1FX78</accession>
<evidence type="ECO:0000313" key="4">
    <source>
        <dbReference type="Proteomes" id="UP001152797"/>
    </source>
</evidence>
<name>A0A9P1FX78_9DINO</name>
<evidence type="ECO:0000313" key="2">
    <source>
        <dbReference type="EMBL" id="CAI3991476.1"/>
    </source>
</evidence>
<dbReference type="EMBL" id="CAMXCT020001594">
    <property type="protein sequence ID" value="CAL1144851.1"/>
    <property type="molecule type" value="Genomic_DNA"/>
</dbReference>
<reference evidence="3" key="2">
    <citation type="submission" date="2024-04" db="EMBL/GenBank/DDBJ databases">
        <authorList>
            <person name="Chen Y."/>
            <person name="Shah S."/>
            <person name="Dougan E. K."/>
            <person name="Thang M."/>
            <person name="Chan C."/>
        </authorList>
    </citation>
    <scope>NUCLEOTIDE SEQUENCE [LARGE SCALE GENOMIC DNA]</scope>
</reference>